<dbReference type="OrthoDB" id="10249250at2759"/>
<feature type="binding site" evidence="3">
    <location>
        <position position="140"/>
    </location>
    <ligand>
        <name>Zn(2+)</name>
        <dbReference type="ChEBI" id="CHEBI:29105"/>
    </ligand>
</feature>
<sequence>MAAALCRTFVGLTRRTVLTHQVRVFSDKPSGERDIGESGMHAIFPPEESMEGKVEMPESFMPSTLGHMLGEERDEVLTKLGGAKDHYDFDGQVVGDREGTRDSPILVRSESDHRVVGCLCDDEQVHINYMVLTTGMPKRCMCGFWYKLIEA</sequence>
<dbReference type="GO" id="GO:0045277">
    <property type="term" value="C:respiratory chain complex IV"/>
    <property type="evidence" value="ECO:0007669"/>
    <property type="project" value="InterPro"/>
</dbReference>
<evidence type="ECO:0000313" key="5">
    <source>
        <dbReference type="Proteomes" id="UP000242188"/>
    </source>
</evidence>
<dbReference type="GO" id="GO:0005740">
    <property type="term" value="C:mitochondrial envelope"/>
    <property type="evidence" value="ECO:0007669"/>
    <property type="project" value="InterPro"/>
</dbReference>
<keyword evidence="5" id="KW-1185">Reference proteome</keyword>
<evidence type="ECO:0000256" key="1">
    <source>
        <dbReference type="ARBA" id="ARBA00022723"/>
    </source>
</evidence>
<dbReference type="Pfam" id="PF01215">
    <property type="entry name" value="COX5B"/>
    <property type="match status" value="1"/>
</dbReference>
<keyword evidence="1 3" id="KW-0479">Metal-binding</keyword>
<reference evidence="4 5" key="1">
    <citation type="journal article" date="2017" name="Nat. Ecol. Evol.">
        <title>Scallop genome provides insights into evolution of bilaterian karyotype and development.</title>
        <authorList>
            <person name="Wang S."/>
            <person name="Zhang J."/>
            <person name="Jiao W."/>
            <person name="Li J."/>
            <person name="Xun X."/>
            <person name="Sun Y."/>
            <person name="Guo X."/>
            <person name="Huan P."/>
            <person name="Dong B."/>
            <person name="Zhang L."/>
            <person name="Hu X."/>
            <person name="Sun X."/>
            <person name="Wang J."/>
            <person name="Zhao C."/>
            <person name="Wang Y."/>
            <person name="Wang D."/>
            <person name="Huang X."/>
            <person name="Wang R."/>
            <person name="Lv J."/>
            <person name="Li Y."/>
            <person name="Zhang Z."/>
            <person name="Liu B."/>
            <person name="Lu W."/>
            <person name="Hui Y."/>
            <person name="Liang J."/>
            <person name="Zhou Z."/>
            <person name="Hou R."/>
            <person name="Li X."/>
            <person name="Liu Y."/>
            <person name="Li H."/>
            <person name="Ning X."/>
            <person name="Lin Y."/>
            <person name="Zhao L."/>
            <person name="Xing Q."/>
            <person name="Dou J."/>
            <person name="Li Y."/>
            <person name="Mao J."/>
            <person name="Guo H."/>
            <person name="Dou H."/>
            <person name="Li T."/>
            <person name="Mu C."/>
            <person name="Jiang W."/>
            <person name="Fu Q."/>
            <person name="Fu X."/>
            <person name="Miao Y."/>
            <person name="Liu J."/>
            <person name="Yu Q."/>
            <person name="Li R."/>
            <person name="Liao H."/>
            <person name="Li X."/>
            <person name="Kong Y."/>
            <person name="Jiang Z."/>
            <person name="Chourrout D."/>
            <person name="Li R."/>
            <person name="Bao Z."/>
        </authorList>
    </citation>
    <scope>NUCLEOTIDE SEQUENCE [LARGE SCALE GENOMIC DNA]</scope>
    <source>
        <strain evidence="4 5">PY_sf001</strain>
    </source>
</reference>
<comment type="caution">
    <text evidence="4">The sequence shown here is derived from an EMBL/GenBank/DDBJ whole genome shotgun (WGS) entry which is preliminary data.</text>
</comment>
<evidence type="ECO:0000256" key="3">
    <source>
        <dbReference type="PIRSR" id="PIRSR602124-1"/>
    </source>
</evidence>
<dbReference type="PROSITE" id="PS51359">
    <property type="entry name" value="COX5B_2"/>
    <property type="match status" value="1"/>
</dbReference>
<dbReference type="GO" id="GO:0006123">
    <property type="term" value="P:mitochondrial electron transport, cytochrome c to oxygen"/>
    <property type="evidence" value="ECO:0007669"/>
    <property type="project" value="InterPro"/>
</dbReference>
<accession>A0A210R0U8</accession>
<feature type="binding site" evidence="3">
    <location>
        <position position="118"/>
    </location>
    <ligand>
        <name>Zn(2+)</name>
        <dbReference type="ChEBI" id="CHEBI:29105"/>
    </ligand>
</feature>
<name>A0A210R0U8_MIZYE</name>
<protein>
    <submittedName>
        <fullName evidence="4">Cytochrome c oxidase subunit 5B, mitochondrial</fullName>
    </submittedName>
</protein>
<dbReference type="Proteomes" id="UP000242188">
    <property type="component" value="Unassembled WGS sequence"/>
</dbReference>
<evidence type="ECO:0000313" key="4">
    <source>
        <dbReference type="EMBL" id="OWF54582.1"/>
    </source>
</evidence>
<organism evidence="4 5">
    <name type="scientific">Mizuhopecten yessoensis</name>
    <name type="common">Japanese scallop</name>
    <name type="synonym">Patinopecten yessoensis</name>
    <dbReference type="NCBI Taxonomy" id="6573"/>
    <lineage>
        <taxon>Eukaryota</taxon>
        <taxon>Metazoa</taxon>
        <taxon>Spiralia</taxon>
        <taxon>Lophotrochozoa</taxon>
        <taxon>Mollusca</taxon>
        <taxon>Bivalvia</taxon>
        <taxon>Autobranchia</taxon>
        <taxon>Pteriomorphia</taxon>
        <taxon>Pectinida</taxon>
        <taxon>Pectinoidea</taxon>
        <taxon>Pectinidae</taxon>
        <taxon>Mizuhopecten</taxon>
    </lineage>
</organism>
<dbReference type="InterPro" id="IPR036972">
    <property type="entry name" value="Cyt_c_oxidase_su5b_sf"/>
</dbReference>
<dbReference type="PANTHER" id="PTHR10122">
    <property type="entry name" value="CYTOCHROME C OXIDASE SUBUNIT 5B, MITOCHONDRIAL"/>
    <property type="match status" value="1"/>
</dbReference>
<dbReference type="GO" id="GO:0046872">
    <property type="term" value="F:metal ion binding"/>
    <property type="evidence" value="ECO:0007669"/>
    <property type="project" value="UniProtKB-KW"/>
</dbReference>
<evidence type="ECO:0000256" key="2">
    <source>
        <dbReference type="ARBA" id="ARBA00022833"/>
    </source>
</evidence>
<dbReference type="STRING" id="6573.A0A210R0U8"/>
<feature type="binding site" evidence="3">
    <location>
        <position position="120"/>
    </location>
    <ligand>
        <name>Zn(2+)</name>
        <dbReference type="ChEBI" id="CHEBI:29105"/>
    </ligand>
</feature>
<dbReference type="SUPFAM" id="SSF57802">
    <property type="entry name" value="Rubredoxin-like"/>
    <property type="match status" value="1"/>
</dbReference>
<gene>
    <name evidence="4" type="ORF">KP79_PYT08605</name>
</gene>
<keyword evidence="2 3" id="KW-0862">Zinc</keyword>
<dbReference type="AlphaFoldDB" id="A0A210R0U8"/>
<proteinExistence type="predicted"/>
<dbReference type="InterPro" id="IPR002124">
    <property type="entry name" value="Cyt_c_oxidase_su5b"/>
</dbReference>
<dbReference type="Gene3D" id="2.60.11.10">
    <property type="entry name" value="Cytochrome c oxidase, subunit Vb"/>
    <property type="match status" value="1"/>
</dbReference>
<feature type="binding site" evidence="3">
    <location>
        <position position="142"/>
    </location>
    <ligand>
        <name>Zn(2+)</name>
        <dbReference type="ChEBI" id="CHEBI:29105"/>
    </ligand>
</feature>
<dbReference type="PANTHER" id="PTHR10122:SF0">
    <property type="entry name" value="CYTOCHROME C OXIDASE SUBUNIT 5B, ISOFORM A-RELATED"/>
    <property type="match status" value="1"/>
</dbReference>
<dbReference type="EMBL" id="NEDP02000979">
    <property type="protein sequence ID" value="OWF54582.1"/>
    <property type="molecule type" value="Genomic_DNA"/>
</dbReference>